<keyword evidence="3" id="KW-1185">Reference proteome</keyword>
<dbReference type="GeneID" id="64662057"/>
<dbReference type="Proteomes" id="UP001195769">
    <property type="component" value="Unassembled WGS sequence"/>
</dbReference>
<feature type="region of interest" description="Disordered" evidence="1">
    <location>
        <begin position="1"/>
        <end position="54"/>
    </location>
</feature>
<evidence type="ECO:0000313" key="3">
    <source>
        <dbReference type="Proteomes" id="UP001195769"/>
    </source>
</evidence>
<dbReference type="EMBL" id="JABBWK010000059">
    <property type="protein sequence ID" value="KAG1896078.1"/>
    <property type="molecule type" value="Genomic_DNA"/>
</dbReference>
<comment type="caution">
    <text evidence="2">The sequence shown here is derived from an EMBL/GenBank/DDBJ whole genome shotgun (WGS) entry which is preliminary data.</text>
</comment>
<proteinExistence type="predicted"/>
<accession>A0AAD4DXR4</accession>
<dbReference type="AlphaFoldDB" id="A0AAD4DXR4"/>
<gene>
    <name evidence="2" type="ORF">F5891DRAFT_1193521</name>
</gene>
<evidence type="ECO:0000313" key="2">
    <source>
        <dbReference type="EMBL" id="KAG1896078.1"/>
    </source>
</evidence>
<protein>
    <submittedName>
        <fullName evidence="2">Uncharacterized protein</fullName>
    </submittedName>
</protein>
<reference evidence="2" key="1">
    <citation type="journal article" date="2020" name="New Phytol.">
        <title>Comparative genomics reveals dynamic genome evolution in host specialist ectomycorrhizal fungi.</title>
        <authorList>
            <person name="Lofgren L.A."/>
            <person name="Nguyen N.H."/>
            <person name="Vilgalys R."/>
            <person name="Ruytinx J."/>
            <person name="Liao H.L."/>
            <person name="Branco S."/>
            <person name="Kuo A."/>
            <person name="LaButti K."/>
            <person name="Lipzen A."/>
            <person name="Andreopoulos W."/>
            <person name="Pangilinan J."/>
            <person name="Riley R."/>
            <person name="Hundley H."/>
            <person name="Na H."/>
            <person name="Barry K."/>
            <person name="Grigoriev I.V."/>
            <person name="Stajich J.E."/>
            <person name="Kennedy P.G."/>
        </authorList>
    </citation>
    <scope>NUCLEOTIDE SEQUENCE</scope>
    <source>
        <strain evidence="2">FC203</strain>
    </source>
</reference>
<evidence type="ECO:0000256" key="1">
    <source>
        <dbReference type="SAM" id="MobiDB-lite"/>
    </source>
</evidence>
<dbReference type="RefSeq" id="XP_041221654.1">
    <property type="nucleotide sequence ID" value="XM_041367759.1"/>
</dbReference>
<name>A0AAD4DXR4_9AGAM</name>
<organism evidence="2 3">
    <name type="scientific">Suillus fuscotomentosus</name>
    <dbReference type="NCBI Taxonomy" id="1912939"/>
    <lineage>
        <taxon>Eukaryota</taxon>
        <taxon>Fungi</taxon>
        <taxon>Dikarya</taxon>
        <taxon>Basidiomycota</taxon>
        <taxon>Agaricomycotina</taxon>
        <taxon>Agaricomycetes</taxon>
        <taxon>Agaricomycetidae</taxon>
        <taxon>Boletales</taxon>
        <taxon>Suillineae</taxon>
        <taxon>Suillaceae</taxon>
        <taxon>Suillus</taxon>
    </lineage>
</organism>
<sequence>MADWPNEGSDDDLLTWSPLHNDWLPASGSNESFPNEPDDDGSIQPDHNITMLPEHHSNLDSLNYDNGSHLVWPIQNLPQADTPNHYLPPCHEAPIHLFEQGVSQSDDQFQMLPDPDPDLDATDAKIHRGARHAGRDHSEYVRNATVHPSVPMTPHSPSPSMPAGTQLQPQLIQEVKADAEVHMVRLIFETTFFPVDAVLTRMANDALSAAVARHNNAELNLWKERIEGFEEIQRLKGTVTTILKDFETVARFSVLLAYDLSLVISERGDALIAHRINTI</sequence>